<dbReference type="InterPro" id="IPR036236">
    <property type="entry name" value="Znf_C2H2_sf"/>
</dbReference>
<dbReference type="OMA" id="WPNCEKK"/>
<dbReference type="SUPFAM" id="SSF57667">
    <property type="entry name" value="beta-beta-alpha zinc fingers"/>
    <property type="match status" value="1"/>
</dbReference>
<evidence type="ECO:0000256" key="5">
    <source>
        <dbReference type="ARBA" id="ARBA00023015"/>
    </source>
</evidence>
<evidence type="ECO:0000256" key="6">
    <source>
        <dbReference type="ARBA" id="ARBA00023163"/>
    </source>
</evidence>
<reference evidence="10" key="3">
    <citation type="submission" date="2025-09" db="UniProtKB">
        <authorList>
            <consortium name="Ensembl"/>
        </authorList>
    </citation>
    <scope>IDENTIFICATION</scope>
</reference>
<dbReference type="FunCoup" id="H3B1Y9">
    <property type="interactions" value="492"/>
</dbReference>
<dbReference type="PANTHER" id="PTHR23235:SF111">
    <property type="entry name" value="KRUEPPEL-LIKE FACTOR 16"/>
    <property type="match status" value="1"/>
</dbReference>
<feature type="domain" description="C2H2-type" evidence="9">
    <location>
        <begin position="163"/>
        <end position="192"/>
    </location>
</feature>
<keyword evidence="1" id="KW-0479">Metal-binding</keyword>
<dbReference type="Proteomes" id="UP000008672">
    <property type="component" value="Unassembled WGS sequence"/>
</dbReference>
<reference evidence="10" key="2">
    <citation type="submission" date="2025-08" db="UniProtKB">
        <authorList>
            <consortium name="Ensembl"/>
        </authorList>
    </citation>
    <scope>IDENTIFICATION</scope>
</reference>
<dbReference type="eggNOG" id="KOG1721">
    <property type="taxonomic scope" value="Eukaryota"/>
</dbReference>
<dbReference type="InParanoid" id="H3B1Y9"/>
<dbReference type="PROSITE" id="PS00028">
    <property type="entry name" value="ZINC_FINGER_C2H2_1"/>
    <property type="match status" value="1"/>
</dbReference>
<evidence type="ECO:0000256" key="8">
    <source>
        <dbReference type="SAM" id="MobiDB-lite"/>
    </source>
</evidence>
<evidence type="ECO:0000259" key="9">
    <source>
        <dbReference type="PROSITE" id="PS50157"/>
    </source>
</evidence>
<dbReference type="GO" id="GO:0000981">
    <property type="term" value="F:DNA-binding transcription factor activity, RNA polymerase II-specific"/>
    <property type="evidence" value="ECO:0007669"/>
    <property type="project" value="TreeGrafter"/>
</dbReference>
<evidence type="ECO:0000256" key="2">
    <source>
        <dbReference type="ARBA" id="ARBA00022737"/>
    </source>
</evidence>
<dbReference type="EMBL" id="AFYH01051209">
    <property type="status" value="NOT_ANNOTATED_CDS"/>
    <property type="molecule type" value="Genomic_DNA"/>
</dbReference>
<keyword evidence="4" id="KW-0862">Zinc</keyword>
<dbReference type="PROSITE" id="PS50157">
    <property type="entry name" value="ZINC_FINGER_C2H2_2"/>
    <property type="match status" value="1"/>
</dbReference>
<protein>
    <submittedName>
        <fullName evidence="10">Zgc:153115</fullName>
    </submittedName>
</protein>
<reference evidence="11" key="1">
    <citation type="submission" date="2011-08" db="EMBL/GenBank/DDBJ databases">
        <title>The draft genome of Latimeria chalumnae.</title>
        <authorList>
            <person name="Di Palma F."/>
            <person name="Alfoldi J."/>
            <person name="Johnson J."/>
            <person name="Berlin A."/>
            <person name="Gnerre S."/>
            <person name="Jaffe D."/>
            <person name="MacCallum I."/>
            <person name="Young S."/>
            <person name="Walker B.J."/>
            <person name="Lander E."/>
            <person name="Lindblad-Toh K."/>
        </authorList>
    </citation>
    <scope>NUCLEOTIDE SEQUENCE [LARGE SCALE GENOMIC DNA]</scope>
    <source>
        <strain evidence="11">Wild caught</strain>
    </source>
</reference>
<keyword evidence="3 7" id="KW-0863">Zinc-finger</keyword>
<name>H3B1Y9_LATCH</name>
<dbReference type="Bgee" id="ENSLACG00000014009">
    <property type="expression patterns" value="Expressed in pectoral fin"/>
</dbReference>
<evidence type="ECO:0000313" key="10">
    <source>
        <dbReference type="Ensembl" id="ENSLACP00000015910.1"/>
    </source>
</evidence>
<evidence type="ECO:0000256" key="4">
    <source>
        <dbReference type="ARBA" id="ARBA00022833"/>
    </source>
</evidence>
<evidence type="ECO:0000256" key="1">
    <source>
        <dbReference type="ARBA" id="ARBA00022723"/>
    </source>
</evidence>
<dbReference type="AlphaFoldDB" id="H3B1Y9"/>
<dbReference type="GO" id="GO:0000978">
    <property type="term" value="F:RNA polymerase II cis-regulatory region sequence-specific DNA binding"/>
    <property type="evidence" value="ECO:0007669"/>
    <property type="project" value="TreeGrafter"/>
</dbReference>
<evidence type="ECO:0000313" key="11">
    <source>
        <dbReference type="Proteomes" id="UP000008672"/>
    </source>
</evidence>
<keyword evidence="5" id="KW-0805">Transcription regulation</keyword>
<dbReference type="Gene3D" id="3.30.160.60">
    <property type="entry name" value="Classic Zinc Finger"/>
    <property type="match status" value="1"/>
</dbReference>
<dbReference type="Ensembl" id="ENSLACT00000016020.1">
    <property type="protein sequence ID" value="ENSLACP00000015910.1"/>
    <property type="gene ID" value="ENSLACG00000014009.1"/>
</dbReference>
<dbReference type="GeneTree" id="ENSGT00940000164815"/>
<dbReference type="FunFam" id="3.30.160.60:FF:000032">
    <property type="entry name" value="Krueppel-like factor 4"/>
    <property type="match status" value="1"/>
</dbReference>
<evidence type="ECO:0000256" key="3">
    <source>
        <dbReference type="ARBA" id="ARBA00022771"/>
    </source>
</evidence>
<dbReference type="GO" id="GO:0031018">
    <property type="term" value="P:endocrine pancreas development"/>
    <property type="evidence" value="ECO:0007669"/>
    <property type="project" value="Ensembl"/>
</dbReference>
<organism evidence="10 11">
    <name type="scientific">Latimeria chalumnae</name>
    <name type="common">Coelacanth</name>
    <dbReference type="NCBI Taxonomy" id="7897"/>
    <lineage>
        <taxon>Eukaryota</taxon>
        <taxon>Metazoa</taxon>
        <taxon>Chordata</taxon>
        <taxon>Craniata</taxon>
        <taxon>Vertebrata</taxon>
        <taxon>Euteleostomi</taxon>
        <taxon>Coelacanthiformes</taxon>
        <taxon>Coelacanthidae</taxon>
        <taxon>Latimeria</taxon>
    </lineage>
</organism>
<evidence type="ECO:0000256" key="7">
    <source>
        <dbReference type="PROSITE-ProRule" id="PRU00042"/>
    </source>
</evidence>
<feature type="region of interest" description="Disordered" evidence="8">
    <location>
        <begin position="26"/>
        <end position="50"/>
    </location>
</feature>
<feature type="compositionally biased region" description="Basic and acidic residues" evidence="8">
    <location>
        <begin position="28"/>
        <end position="42"/>
    </location>
</feature>
<keyword evidence="11" id="KW-1185">Reference proteome</keyword>
<accession>H3B1Y9</accession>
<dbReference type="GO" id="GO:0008270">
    <property type="term" value="F:zinc ion binding"/>
    <property type="evidence" value="ECO:0007669"/>
    <property type="project" value="UniProtKB-KW"/>
</dbReference>
<sequence>MSAFAWLDYFAAECLVSISRGAVVHGARAPDPDRSGPVRSDLEVSEPACSEDKEVRDTLKEGAGLLMDLRRFRPMSADSESSNLSGSGAELESLSSGESGYITLSEGTGTPAGTPTPGYSPMGTPTPGYSPRGTPILVHTPSVTPIPKQARATRGSGSPGKRHQCLYEGCHKIYGKSSHLKAHMRTHTGNQTNECEHNTCSYSIAIKEDISGHWTVYVKEEIFYCRITTVLFMRSDHLMKHARHHPNFHPSMVKRQRHSTISPTESVACAPGIWTGSPIYSSIPSP</sequence>
<dbReference type="HOGENOM" id="CLU_002678_33_2_1"/>
<keyword evidence="2" id="KW-0677">Repeat</keyword>
<keyword evidence="6" id="KW-0804">Transcription</keyword>
<dbReference type="InterPro" id="IPR013087">
    <property type="entry name" value="Znf_C2H2_type"/>
</dbReference>
<dbReference type="PANTHER" id="PTHR23235">
    <property type="entry name" value="KRUEPPEL-LIKE TRANSCRIPTION FACTOR"/>
    <property type="match status" value="1"/>
</dbReference>
<proteinExistence type="predicted"/>